<comment type="caution">
    <text evidence="1">The sequence shown here is derived from an EMBL/GenBank/DDBJ whole genome shotgun (WGS) entry which is preliminary data.</text>
</comment>
<organism evidence="1 2">
    <name type="scientific">Vagococcus elongatus</name>
    <dbReference type="NCBI Taxonomy" id="180344"/>
    <lineage>
        <taxon>Bacteria</taxon>
        <taxon>Bacillati</taxon>
        <taxon>Bacillota</taxon>
        <taxon>Bacilli</taxon>
        <taxon>Lactobacillales</taxon>
        <taxon>Enterococcaceae</taxon>
        <taxon>Vagococcus</taxon>
    </lineage>
</organism>
<sequence length="64" mass="8209">MEMTKEEIQELYRKSSDYSSRMFWIKIKNLFLKNKIDEAHWIDDSRWWHLEYNHKWKERFKNGN</sequence>
<gene>
    <name evidence="1" type="ORF">CBF29_06665</name>
</gene>
<protein>
    <submittedName>
        <fullName evidence="1">Uncharacterized protein</fullName>
    </submittedName>
</protein>
<proteinExistence type="predicted"/>
<evidence type="ECO:0000313" key="2">
    <source>
        <dbReference type="Proteomes" id="UP000287605"/>
    </source>
</evidence>
<reference evidence="1 2" key="1">
    <citation type="submission" date="2017-05" db="EMBL/GenBank/DDBJ databases">
        <title>Vagococcus spp. assemblies.</title>
        <authorList>
            <person name="Gulvik C.A."/>
        </authorList>
    </citation>
    <scope>NUCLEOTIDE SEQUENCE [LARGE SCALE GENOMIC DNA]</scope>
    <source>
        <strain evidence="1 2">CCUG 51432</strain>
    </source>
</reference>
<keyword evidence="2" id="KW-1185">Reference proteome</keyword>
<name>A0A430AW44_9ENTE</name>
<dbReference type="EMBL" id="NGKA01000008">
    <property type="protein sequence ID" value="RSU12277.1"/>
    <property type="molecule type" value="Genomic_DNA"/>
</dbReference>
<evidence type="ECO:0000313" key="1">
    <source>
        <dbReference type="EMBL" id="RSU12277.1"/>
    </source>
</evidence>
<dbReference type="Proteomes" id="UP000287605">
    <property type="component" value="Unassembled WGS sequence"/>
</dbReference>
<dbReference type="AlphaFoldDB" id="A0A430AW44"/>
<accession>A0A430AW44</accession>